<keyword evidence="10" id="KW-1003">Cell membrane</keyword>
<evidence type="ECO:0000256" key="4">
    <source>
        <dbReference type="ARBA" id="ARBA00022723"/>
    </source>
</evidence>
<dbReference type="PANTHER" id="PTHR43520">
    <property type="entry name" value="ATP7, ISOFORM B"/>
    <property type="match status" value="1"/>
</dbReference>
<sequence length="780" mass="79923">MTAQQVDLLVGGMTCASCAARVEKKLNRMPGVEATVNYATEKASVLLPEGVSVDDAIATVEATGYTAELPKPKVAAPVARPHDSHGAVVAHDEHGAQGSHGESQGGGGAHDHGDAASLRQRLIVSTVLAVPVVALSMIPALQFTNWQWLAFALAAPVALWGAWPFHRAAWINLRHGAATMDTLISVGVLAALAWSAYALFFGHAGMPGMTMTFELFTAPGGGADEIYLEVAAAVTVFVLAGRYAEARAKRSSTAAISALLEMGASEASVLRDGVEVRMPVADLAVDDRFVVRPGEKIATDGVVVEGASAVDESMLTGESVPAEVVPGDAVVGATINVGGRLVVRATRVGADTELAAMARLVEQAQTGKADVQRLADRVSAVFVPIVIGLSLAALVGWLLAGYGPEVAFTAAVATLIVACPCALGLATPMALLVGTARGAQLGILIKGPQILESTRRVDTILLDKTGTVTSGRMSLAEVAPAAGESEAEVLRFAGAAESGSEHPIARAIAAAATAAAVVPSESAAQGALPPVESFASTQGLGVQAVVDGRLVLVGRSAWLAEQWAVDLPDVLERRQAELEAAGGTVVAVAWDGVARGILSVNDTVKPNSAAAVAQLKALGLRPMLLTGDNERVARAVAAEVGIDDVRAGVLPAEKAEIVRALQADGRVVAMVGDGVNDAVALATADLGIAMGSGTDVAIEASDLTLVRSDLVAVVDAIRLSRRTLGTIKGNLFWAFAYNIAAIPVAMLGMLNPLVAGAAMAFSSVFVVGNSLLLRRFRGVH</sequence>
<organism evidence="13 14">
    <name type="scientific">Agromyces allii</name>
    <dbReference type="NCBI Taxonomy" id="393607"/>
    <lineage>
        <taxon>Bacteria</taxon>
        <taxon>Bacillati</taxon>
        <taxon>Actinomycetota</taxon>
        <taxon>Actinomycetes</taxon>
        <taxon>Micrococcales</taxon>
        <taxon>Microbacteriaceae</taxon>
        <taxon>Agromyces</taxon>
    </lineage>
</organism>
<dbReference type="InterPro" id="IPR023299">
    <property type="entry name" value="ATPase_P-typ_cyto_dom_N"/>
</dbReference>
<dbReference type="InterPro" id="IPR036412">
    <property type="entry name" value="HAD-like_sf"/>
</dbReference>
<dbReference type="SUPFAM" id="SSF55008">
    <property type="entry name" value="HMA, heavy metal-associated domain"/>
    <property type="match status" value="1"/>
</dbReference>
<dbReference type="CDD" id="cd02094">
    <property type="entry name" value="P-type_ATPase_Cu-like"/>
    <property type="match status" value="1"/>
</dbReference>
<dbReference type="InterPro" id="IPR006121">
    <property type="entry name" value="HMA_dom"/>
</dbReference>
<dbReference type="Pfam" id="PF00122">
    <property type="entry name" value="E1-E2_ATPase"/>
    <property type="match status" value="1"/>
</dbReference>
<dbReference type="Pfam" id="PF00403">
    <property type="entry name" value="HMA"/>
    <property type="match status" value="1"/>
</dbReference>
<keyword evidence="14" id="KW-1185">Reference proteome</keyword>
<dbReference type="PRINTS" id="PR00120">
    <property type="entry name" value="HATPASE"/>
</dbReference>
<feature type="transmembrane region" description="Helical" evidence="10">
    <location>
        <begin position="730"/>
        <end position="747"/>
    </location>
</feature>
<evidence type="ECO:0000259" key="12">
    <source>
        <dbReference type="PROSITE" id="PS50846"/>
    </source>
</evidence>
<feature type="transmembrane region" description="Helical" evidence="10">
    <location>
        <begin position="753"/>
        <end position="773"/>
    </location>
</feature>
<dbReference type="InterPro" id="IPR044492">
    <property type="entry name" value="P_typ_ATPase_HD_dom"/>
</dbReference>
<keyword evidence="5 10" id="KW-0547">Nucleotide-binding</keyword>
<dbReference type="NCBIfam" id="TIGR01494">
    <property type="entry name" value="ATPase_P-type"/>
    <property type="match status" value="2"/>
</dbReference>
<dbReference type="EMBL" id="BAAAMK010000004">
    <property type="protein sequence ID" value="GAA1957940.1"/>
    <property type="molecule type" value="Genomic_DNA"/>
</dbReference>
<feature type="transmembrane region" description="Helical" evidence="10">
    <location>
        <begin position="183"/>
        <end position="206"/>
    </location>
</feature>
<gene>
    <name evidence="13" type="ORF">GCM10009717_25470</name>
</gene>
<feature type="transmembrane region" description="Helical" evidence="10">
    <location>
        <begin position="226"/>
        <end position="244"/>
    </location>
</feature>
<comment type="subcellular location">
    <subcellularLocation>
        <location evidence="1">Cell membrane</location>
        <topology evidence="1">Multi-pass membrane protein</topology>
    </subcellularLocation>
</comment>
<dbReference type="InterPro" id="IPR036163">
    <property type="entry name" value="HMA_dom_sf"/>
</dbReference>
<evidence type="ECO:0000256" key="6">
    <source>
        <dbReference type="ARBA" id="ARBA00022840"/>
    </source>
</evidence>
<dbReference type="InterPro" id="IPR023298">
    <property type="entry name" value="ATPase_P-typ_TM_dom_sf"/>
</dbReference>
<dbReference type="SFLD" id="SFLDF00027">
    <property type="entry name" value="p-type_atpase"/>
    <property type="match status" value="1"/>
</dbReference>
<comment type="caution">
    <text evidence="13">The sequence shown here is derived from an EMBL/GenBank/DDBJ whole genome shotgun (WGS) entry which is preliminary data.</text>
</comment>
<dbReference type="InterPro" id="IPR059000">
    <property type="entry name" value="ATPase_P-type_domA"/>
</dbReference>
<dbReference type="PROSITE" id="PS01047">
    <property type="entry name" value="HMA_1"/>
    <property type="match status" value="1"/>
</dbReference>
<dbReference type="Gene3D" id="3.40.1110.10">
    <property type="entry name" value="Calcium-transporting ATPase, cytoplasmic domain N"/>
    <property type="match status" value="1"/>
</dbReference>
<evidence type="ECO:0000256" key="11">
    <source>
        <dbReference type="SAM" id="MobiDB-lite"/>
    </source>
</evidence>
<dbReference type="SUPFAM" id="SSF81665">
    <property type="entry name" value="Calcium ATPase, transmembrane domain M"/>
    <property type="match status" value="1"/>
</dbReference>
<feature type="transmembrane region" description="Helical" evidence="10">
    <location>
        <begin position="378"/>
        <end position="400"/>
    </location>
</feature>
<dbReference type="PROSITE" id="PS01229">
    <property type="entry name" value="COF_2"/>
    <property type="match status" value="1"/>
</dbReference>
<dbReference type="Proteomes" id="UP001499954">
    <property type="component" value="Unassembled WGS sequence"/>
</dbReference>
<feature type="region of interest" description="Disordered" evidence="11">
    <location>
        <begin position="93"/>
        <end position="113"/>
    </location>
</feature>
<dbReference type="InterPro" id="IPR018303">
    <property type="entry name" value="ATPase_P-typ_P_site"/>
</dbReference>
<dbReference type="PROSITE" id="PS50846">
    <property type="entry name" value="HMA_2"/>
    <property type="match status" value="1"/>
</dbReference>
<feature type="transmembrane region" description="Helical" evidence="10">
    <location>
        <begin position="406"/>
        <end position="433"/>
    </location>
</feature>
<dbReference type="NCBIfam" id="TIGR01525">
    <property type="entry name" value="ATPase-IB_hvy"/>
    <property type="match status" value="1"/>
</dbReference>
<keyword evidence="4 10" id="KW-0479">Metal-binding</keyword>
<feature type="transmembrane region" description="Helical" evidence="10">
    <location>
        <begin position="122"/>
        <end position="140"/>
    </location>
</feature>
<evidence type="ECO:0000256" key="8">
    <source>
        <dbReference type="ARBA" id="ARBA00022989"/>
    </source>
</evidence>
<proteinExistence type="inferred from homology"/>
<evidence type="ECO:0000256" key="2">
    <source>
        <dbReference type="ARBA" id="ARBA00006024"/>
    </source>
</evidence>
<evidence type="ECO:0000256" key="5">
    <source>
        <dbReference type="ARBA" id="ARBA00022741"/>
    </source>
</evidence>
<feature type="transmembrane region" description="Helical" evidence="10">
    <location>
        <begin position="146"/>
        <end position="163"/>
    </location>
</feature>
<keyword evidence="7" id="KW-1278">Translocase</keyword>
<evidence type="ECO:0000313" key="13">
    <source>
        <dbReference type="EMBL" id="GAA1957940.1"/>
    </source>
</evidence>
<dbReference type="Pfam" id="PF00702">
    <property type="entry name" value="Hydrolase"/>
    <property type="match status" value="1"/>
</dbReference>
<dbReference type="Gene3D" id="3.30.70.100">
    <property type="match status" value="1"/>
</dbReference>
<evidence type="ECO:0000256" key="1">
    <source>
        <dbReference type="ARBA" id="ARBA00004651"/>
    </source>
</evidence>
<comment type="similarity">
    <text evidence="2 10">Belongs to the cation transport ATPase (P-type) (TC 3.A.3) family. Type IB subfamily.</text>
</comment>
<dbReference type="Gene3D" id="2.70.150.10">
    <property type="entry name" value="Calcium-transporting ATPase, cytoplasmic transduction domain A"/>
    <property type="match status" value="1"/>
</dbReference>
<dbReference type="SUPFAM" id="SSF56784">
    <property type="entry name" value="HAD-like"/>
    <property type="match status" value="1"/>
</dbReference>
<dbReference type="SFLD" id="SFLDS00003">
    <property type="entry name" value="Haloacid_Dehalogenase"/>
    <property type="match status" value="1"/>
</dbReference>
<dbReference type="InterPro" id="IPR017969">
    <property type="entry name" value="Heavy-metal-associated_CS"/>
</dbReference>
<dbReference type="InterPro" id="IPR008250">
    <property type="entry name" value="ATPase_P-typ_transduc_dom_A_sf"/>
</dbReference>
<feature type="domain" description="HMA" evidence="12">
    <location>
        <begin position="4"/>
        <end position="68"/>
    </location>
</feature>
<reference evidence="14" key="1">
    <citation type="journal article" date="2019" name="Int. J. Syst. Evol. Microbiol.">
        <title>The Global Catalogue of Microorganisms (GCM) 10K type strain sequencing project: providing services to taxonomists for standard genome sequencing and annotation.</title>
        <authorList>
            <consortium name="The Broad Institute Genomics Platform"/>
            <consortium name="The Broad Institute Genome Sequencing Center for Infectious Disease"/>
            <person name="Wu L."/>
            <person name="Ma J."/>
        </authorList>
    </citation>
    <scope>NUCLEOTIDE SEQUENCE [LARGE SCALE GENOMIC DNA]</scope>
    <source>
        <strain evidence="14">JCM 13584</strain>
    </source>
</reference>
<evidence type="ECO:0000256" key="10">
    <source>
        <dbReference type="RuleBase" id="RU362081"/>
    </source>
</evidence>
<name>A0ABP5C536_9MICO</name>
<keyword evidence="8 10" id="KW-1133">Transmembrane helix</keyword>
<dbReference type="PROSITE" id="PS00154">
    <property type="entry name" value="ATPASE_E1_E2"/>
    <property type="match status" value="1"/>
</dbReference>
<dbReference type="SFLD" id="SFLDG00002">
    <property type="entry name" value="C1.7:_P-type_atpase_like"/>
    <property type="match status" value="1"/>
</dbReference>
<keyword evidence="6 10" id="KW-0067">ATP-binding</keyword>
<evidence type="ECO:0000313" key="14">
    <source>
        <dbReference type="Proteomes" id="UP001499954"/>
    </source>
</evidence>
<dbReference type="RefSeq" id="WP_157414104.1">
    <property type="nucleotide sequence ID" value="NZ_BAAAMK010000004.1"/>
</dbReference>
<dbReference type="CDD" id="cd00371">
    <property type="entry name" value="HMA"/>
    <property type="match status" value="1"/>
</dbReference>
<evidence type="ECO:0000256" key="7">
    <source>
        <dbReference type="ARBA" id="ARBA00022967"/>
    </source>
</evidence>
<dbReference type="SUPFAM" id="SSF81653">
    <property type="entry name" value="Calcium ATPase, transduction domain A"/>
    <property type="match status" value="1"/>
</dbReference>
<keyword evidence="9 10" id="KW-0472">Membrane</keyword>
<accession>A0ABP5C536</accession>
<protein>
    <submittedName>
        <fullName evidence="13">Heavy metal translocating P-type ATPase</fullName>
    </submittedName>
</protein>
<evidence type="ECO:0000256" key="3">
    <source>
        <dbReference type="ARBA" id="ARBA00022692"/>
    </source>
</evidence>
<dbReference type="PANTHER" id="PTHR43520:SF8">
    <property type="entry name" value="P-TYPE CU(+) TRANSPORTER"/>
    <property type="match status" value="1"/>
</dbReference>
<dbReference type="InterPro" id="IPR001757">
    <property type="entry name" value="P_typ_ATPase"/>
</dbReference>
<dbReference type="Gene3D" id="3.40.50.1000">
    <property type="entry name" value="HAD superfamily/HAD-like"/>
    <property type="match status" value="1"/>
</dbReference>
<keyword evidence="3 10" id="KW-0812">Transmembrane</keyword>
<dbReference type="InterPro" id="IPR027256">
    <property type="entry name" value="P-typ_ATPase_IB"/>
</dbReference>
<dbReference type="PRINTS" id="PR00119">
    <property type="entry name" value="CATATPASE"/>
</dbReference>
<dbReference type="InterPro" id="IPR023214">
    <property type="entry name" value="HAD_sf"/>
</dbReference>
<evidence type="ECO:0000256" key="9">
    <source>
        <dbReference type="ARBA" id="ARBA00023136"/>
    </source>
</evidence>